<dbReference type="SUPFAM" id="SSF53474">
    <property type="entry name" value="alpha/beta-Hydrolases"/>
    <property type="match status" value="1"/>
</dbReference>
<evidence type="ECO:0000313" key="3">
    <source>
        <dbReference type="EMBL" id="ODS04595.1"/>
    </source>
</evidence>
<name>A0A1E3WFK1_9VIBR</name>
<dbReference type="OrthoDB" id="5915255at2"/>
<evidence type="ECO:0000259" key="2">
    <source>
        <dbReference type="Pfam" id="PF00561"/>
    </source>
</evidence>
<dbReference type="RefSeq" id="WP_069447776.1">
    <property type="nucleotide sequence ID" value="NZ_MDCJ01000007.1"/>
</dbReference>
<dbReference type="Proteomes" id="UP000095131">
    <property type="component" value="Unassembled WGS sequence"/>
</dbReference>
<keyword evidence="1" id="KW-0732">Signal</keyword>
<dbReference type="InterPro" id="IPR050266">
    <property type="entry name" value="AB_hydrolase_sf"/>
</dbReference>
<dbReference type="InterPro" id="IPR029058">
    <property type="entry name" value="AB_hydrolase_fold"/>
</dbReference>
<dbReference type="PANTHER" id="PTHR43798:SF33">
    <property type="entry name" value="HYDROLASE, PUTATIVE (AFU_ORTHOLOGUE AFUA_2G14860)-RELATED"/>
    <property type="match status" value="1"/>
</dbReference>
<protein>
    <recommendedName>
        <fullName evidence="2">AB hydrolase-1 domain-containing protein</fullName>
    </recommendedName>
</protein>
<dbReference type="PANTHER" id="PTHR43798">
    <property type="entry name" value="MONOACYLGLYCEROL LIPASE"/>
    <property type="match status" value="1"/>
</dbReference>
<dbReference type="GO" id="GO:0016020">
    <property type="term" value="C:membrane"/>
    <property type="evidence" value="ECO:0007669"/>
    <property type="project" value="TreeGrafter"/>
</dbReference>
<gene>
    <name evidence="3" type="ORF">VSF3289_03734</name>
</gene>
<accession>A0A1E3WFK1</accession>
<dbReference type="InterPro" id="IPR000073">
    <property type="entry name" value="AB_hydrolase_1"/>
</dbReference>
<evidence type="ECO:0000313" key="4">
    <source>
        <dbReference type="Proteomes" id="UP000095131"/>
    </source>
</evidence>
<evidence type="ECO:0000256" key="1">
    <source>
        <dbReference type="SAM" id="SignalP"/>
    </source>
</evidence>
<feature type="chain" id="PRO_5009139295" description="AB hydrolase-1 domain-containing protein" evidence="1">
    <location>
        <begin position="23"/>
        <end position="282"/>
    </location>
</feature>
<dbReference type="AlphaFoldDB" id="A0A1E3WFK1"/>
<organism evidence="3 4">
    <name type="scientific">Vibrio scophthalmi</name>
    <dbReference type="NCBI Taxonomy" id="45658"/>
    <lineage>
        <taxon>Bacteria</taxon>
        <taxon>Pseudomonadati</taxon>
        <taxon>Pseudomonadota</taxon>
        <taxon>Gammaproteobacteria</taxon>
        <taxon>Vibrionales</taxon>
        <taxon>Vibrionaceae</taxon>
        <taxon>Vibrio</taxon>
    </lineage>
</organism>
<sequence length="282" mass="31434">MINLQKGFVFFGLFMLPFSNMAFSEEQSQMVDVGNHKINLLLLGNGKPTVVFDSGFSDTLDAWSKIQPEISKYATTISYDRAGLGRSEVGPSPRSAEQIAIELKTALDSVNVRPPYILVGWSGGGLFQTVFAARYPNDVASLILVDPATVEHYDYMENTSEWTHVLKHLDTLSAGNRGQLEALNMTKEQVRDSWPLMETPVTLITAMTPLGGWPFSNQSDMAYWKSTHENLVKNSKNTVHIIAEDSTHLMPIQDPSIIIGVIKQHIENLDLTKHLRGTQNAW</sequence>
<feature type="signal peptide" evidence="1">
    <location>
        <begin position="1"/>
        <end position="22"/>
    </location>
</feature>
<dbReference type="EMBL" id="MDCJ01000007">
    <property type="protein sequence ID" value="ODS04595.1"/>
    <property type="molecule type" value="Genomic_DNA"/>
</dbReference>
<dbReference type="PATRIC" id="fig|45658.8.peg.3705"/>
<dbReference type="Pfam" id="PF00561">
    <property type="entry name" value="Abhydrolase_1"/>
    <property type="match status" value="1"/>
</dbReference>
<proteinExistence type="predicted"/>
<reference evidence="3 4" key="1">
    <citation type="submission" date="2016-08" db="EMBL/GenBank/DDBJ databases">
        <title>Genome sequencing of Vibrio scophthalmi strain FP3289, an isolated from Paralichthys olivaceus.</title>
        <authorList>
            <person name="Han H.-J."/>
        </authorList>
    </citation>
    <scope>NUCLEOTIDE SEQUENCE [LARGE SCALE GENOMIC DNA]</scope>
    <source>
        <strain evidence="3 4">FP3289</strain>
    </source>
</reference>
<dbReference type="Gene3D" id="3.40.50.1820">
    <property type="entry name" value="alpha/beta hydrolase"/>
    <property type="match status" value="1"/>
</dbReference>
<comment type="caution">
    <text evidence="3">The sequence shown here is derived from an EMBL/GenBank/DDBJ whole genome shotgun (WGS) entry which is preliminary data.</text>
</comment>
<feature type="domain" description="AB hydrolase-1" evidence="2">
    <location>
        <begin position="48"/>
        <end position="169"/>
    </location>
</feature>